<evidence type="ECO:0000256" key="1">
    <source>
        <dbReference type="ARBA" id="ARBA00004651"/>
    </source>
</evidence>
<feature type="transmembrane region" description="Helical" evidence="9">
    <location>
        <begin position="239"/>
        <end position="259"/>
    </location>
</feature>
<dbReference type="PROSITE" id="PS01303">
    <property type="entry name" value="BCCT"/>
    <property type="match status" value="1"/>
</dbReference>
<dbReference type="RefSeq" id="WP_244979487.1">
    <property type="nucleotide sequence ID" value="NZ_CP047357.1"/>
</dbReference>
<keyword evidence="3" id="KW-0813">Transport</keyword>
<keyword evidence="4" id="KW-1003">Cell membrane</keyword>
<evidence type="ECO:0000313" key="11">
    <source>
        <dbReference type="Proteomes" id="UP001519305"/>
    </source>
</evidence>
<evidence type="ECO:0000256" key="2">
    <source>
        <dbReference type="ARBA" id="ARBA00005658"/>
    </source>
</evidence>
<feature type="transmembrane region" description="Helical" evidence="9">
    <location>
        <begin position="103"/>
        <end position="123"/>
    </location>
</feature>
<feature type="compositionally biased region" description="Basic residues" evidence="8">
    <location>
        <begin position="540"/>
        <end position="550"/>
    </location>
</feature>
<dbReference type="EMBL" id="JAGINY010000001">
    <property type="protein sequence ID" value="MBP2331850.1"/>
    <property type="molecule type" value="Genomic_DNA"/>
</dbReference>
<feature type="region of interest" description="Disordered" evidence="8">
    <location>
        <begin position="531"/>
        <end position="550"/>
    </location>
</feature>
<accession>A0ABS4U6K4</accession>
<evidence type="ECO:0000256" key="6">
    <source>
        <dbReference type="ARBA" id="ARBA00022989"/>
    </source>
</evidence>
<evidence type="ECO:0000256" key="5">
    <source>
        <dbReference type="ARBA" id="ARBA00022692"/>
    </source>
</evidence>
<protein>
    <submittedName>
        <fullName evidence="10">Choline/carnitine/betaine transport</fullName>
    </submittedName>
</protein>
<feature type="transmembrane region" description="Helical" evidence="9">
    <location>
        <begin position="155"/>
        <end position="172"/>
    </location>
</feature>
<evidence type="ECO:0000256" key="9">
    <source>
        <dbReference type="SAM" id="Phobius"/>
    </source>
</evidence>
<comment type="subcellular location">
    <subcellularLocation>
        <location evidence="1">Cell membrane</location>
        <topology evidence="1">Multi-pass membrane protein</topology>
    </subcellularLocation>
</comment>
<evidence type="ECO:0000256" key="8">
    <source>
        <dbReference type="SAM" id="MobiDB-lite"/>
    </source>
</evidence>
<dbReference type="PANTHER" id="PTHR30047">
    <property type="entry name" value="HIGH-AFFINITY CHOLINE TRANSPORT PROTEIN-RELATED"/>
    <property type="match status" value="1"/>
</dbReference>
<evidence type="ECO:0000256" key="3">
    <source>
        <dbReference type="ARBA" id="ARBA00022448"/>
    </source>
</evidence>
<keyword evidence="6 9" id="KW-1133">Transmembrane helix</keyword>
<feature type="transmembrane region" description="Helical" evidence="9">
    <location>
        <begin position="62"/>
        <end position="82"/>
    </location>
</feature>
<dbReference type="PANTHER" id="PTHR30047:SF7">
    <property type="entry name" value="HIGH-AFFINITY CHOLINE TRANSPORT PROTEIN"/>
    <property type="match status" value="1"/>
</dbReference>
<dbReference type="Proteomes" id="UP001519305">
    <property type="component" value="Unassembled WGS sequence"/>
</dbReference>
<keyword evidence="11" id="KW-1185">Reference proteome</keyword>
<sequence length="550" mass="58969">MNGHEEEAKRDEAGESAARAIDWGVAAPALILVLAIAVWAIAVPEGFGRASSAAFTWLVDTLGWAFIIAAVVFFIAMIALAFSPLGHIRLGRDGEQPEFSTTGWIAMMFAAGMGIGLLFYGGYEPLYHYRNGVPGHAAGSAEDAFAHTLLHWGPIAWATYAVVGAAIAYSTFRMGRPQLISAACTPLIGDRRARGWLGKLIDVLAIFATVFGTAMSLGLGASQIAEGFRATGMIADPGLGVMLTVIGVLAIGYLASAMSGVARGVQIMSKFNMWTAAAIAAFVLVAGPTVAQLDTIPMALGSYLDQLFEMTARSAASADGTAGDWLGSWTIFYWVWWVSWTPFVGMFLARISRGRTIREFVVGIVVVPSTLTLLWFSIFGGTAIEFEQTGRSIWGDGTAEAMLFAMFGELPWTGVVSGFAMVLLATFFITTADSASTVMGTMSQRGRVNPTPWVTGVWGLMTTIIAVAMLLSGGTDILSSLQTIIIVAGSPFLLVVIALMVSLIRGVADDPSRLDEKAARTVYLRMLREQRTREKAEQKARKRARKETRR</sequence>
<gene>
    <name evidence="10" type="ORF">JOF33_000549</name>
</gene>
<evidence type="ECO:0000313" key="10">
    <source>
        <dbReference type="EMBL" id="MBP2331850.1"/>
    </source>
</evidence>
<feature type="transmembrane region" description="Helical" evidence="9">
    <location>
        <begin position="484"/>
        <end position="504"/>
    </location>
</feature>
<dbReference type="InterPro" id="IPR018093">
    <property type="entry name" value="BCCT_CS"/>
</dbReference>
<evidence type="ECO:0000256" key="7">
    <source>
        <dbReference type="ARBA" id="ARBA00023136"/>
    </source>
</evidence>
<dbReference type="Pfam" id="PF02028">
    <property type="entry name" value="BCCT"/>
    <property type="match status" value="1"/>
</dbReference>
<feature type="transmembrane region" description="Helical" evidence="9">
    <location>
        <begin position="331"/>
        <end position="349"/>
    </location>
</feature>
<comment type="similarity">
    <text evidence="2">Belongs to the BCCT transporter (TC 2.A.15) family.</text>
</comment>
<feature type="transmembrane region" description="Helical" evidence="9">
    <location>
        <begin position="361"/>
        <end position="384"/>
    </location>
</feature>
<name>A0ABS4U6K4_9CORY</name>
<feature type="transmembrane region" description="Helical" evidence="9">
    <location>
        <begin position="200"/>
        <end position="219"/>
    </location>
</feature>
<proteinExistence type="inferred from homology"/>
<evidence type="ECO:0000256" key="4">
    <source>
        <dbReference type="ARBA" id="ARBA00022475"/>
    </source>
</evidence>
<keyword evidence="5 9" id="KW-0812">Transmembrane</keyword>
<dbReference type="NCBIfam" id="TIGR00842">
    <property type="entry name" value="bcct"/>
    <property type="match status" value="1"/>
</dbReference>
<feature type="transmembrane region" description="Helical" evidence="9">
    <location>
        <begin position="453"/>
        <end position="472"/>
    </location>
</feature>
<dbReference type="InterPro" id="IPR000060">
    <property type="entry name" value="BCCT_transptr"/>
</dbReference>
<reference evidence="10 11" key="1">
    <citation type="submission" date="2021-03" db="EMBL/GenBank/DDBJ databases">
        <title>Sequencing the genomes of 1000 actinobacteria strains.</title>
        <authorList>
            <person name="Klenk H.-P."/>
        </authorList>
    </citation>
    <scope>NUCLEOTIDE SEQUENCE [LARGE SCALE GENOMIC DNA]</scope>
    <source>
        <strain evidence="10 11">DSM 44506</strain>
    </source>
</reference>
<keyword evidence="7 9" id="KW-0472">Membrane</keyword>
<feature type="transmembrane region" description="Helical" evidence="9">
    <location>
        <begin position="20"/>
        <end position="42"/>
    </location>
</feature>
<feature type="transmembrane region" description="Helical" evidence="9">
    <location>
        <begin position="412"/>
        <end position="432"/>
    </location>
</feature>
<feature type="transmembrane region" description="Helical" evidence="9">
    <location>
        <begin position="271"/>
        <end position="291"/>
    </location>
</feature>
<organism evidence="10 11">
    <name type="scientific">Corynebacterium freneyi</name>
    <dbReference type="NCBI Taxonomy" id="134034"/>
    <lineage>
        <taxon>Bacteria</taxon>
        <taxon>Bacillati</taxon>
        <taxon>Actinomycetota</taxon>
        <taxon>Actinomycetes</taxon>
        <taxon>Mycobacteriales</taxon>
        <taxon>Corynebacteriaceae</taxon>
        <taxon>Corynebacterium</taxon>
    </lineage>
</organism>
<comment type="caution">
    <text evidence="10">The sequence shown here is derived from an EMBL/GenBank/DDBJ whole genome shotgun (WGS) entry which is preliminary data.</text>
</comment>